<reference evidence="6 7" key="1">
    <citation type="submission" date="2017-04" db="EMBL/GenBank/DDBJ databases">
        <title>Bacillus krulwichiae AM31D Genome sequencing and assembly.</title>
        <authorList>
            <person name="Krulwich T.A."/>
            <person name="Anastor L."/>
            <person name="Ehrlich R."/>
            <person name="Ehrlich G.D."/>
            <person name="Janto B."/>
        </authorList>
    </citation>
    <scope>NUCLEOTIDE SEQUENCE [LARGE SCALE GENOMIC DNA]</scope>
    <source>
        <strain evidence="6 7">AM31D</strain>
    </source>
</reference>
<dbReference type="CDD" id="cd07524">
    <property type="entry name" value="HAD_Pase"/>
    <property type="match status" value="1"/>
</dbReference>
<dbReference type="Gene3D" id="3.40.50.1000">
    <property type="entry name" value="HAD superfamily/HAD-like"/>
    <property type="match status" value="1"/>
</dbReference>
<dbReference type="UniPathway" id="UPA00904">
    <property type="reaction ID" value="UER00877"/>
</dbReference>
<sequence>MSTNPIIFCDFDGTITNNDNIIAIMKKFAPSGWENIKDDILAQRISVREGVGKLFGLLPSSLKEEMTEYILNDAEIREGFGAFVEYVKQHQIDLVVVSGGMDFFVQPLLKQYDLPIYCNEAKFDEETMRVEWPHLCDEKCNNECGCCKPSILRKISQNRFKIVIGDSITDLKVAQQADFVIARDFLLEKCQQLQLRHASFETFHDVIQTLRELEVKR</sequence>
<dbReference type="InterPro" id="IPR036412">
    <property type="entry name" value="HAD-like_sf"/>
</dbReference>
<comment type="catalytic activity">
    <reaction evidence="4">
        <text>2-hydroxy-5-methylsulfanyl-3-oxopent-1-enyl phosphate + H2O = 1,2-dihydroxy-5-(methylsulfanyl)pent-1-en-3-one + phosphate</text>
        <dbReference type="Rhea" id="RHEA:14481"/>
        <dbReference type="ChEBI" id="CHEBI:15377"/>
        <dbReference type="ChEBI" id="CHEBI:43474"/>
        <dbReference type="ChEBI" id="CHEBI:49252"/>
        <dbReference type="ChEBI" id="CHEBI:59505"/>
        <dbReference type="EC" id="3.1.3.87"/>
    </reaction>
</comment>
<dbReference type="PANTHER" id="PTHR28181:SF2">
    <property type="entry name" value="PHOSPHORIC MONOESTER HYDROLASE"/>
    <property type="match status" value="1"/>
</dbReference>
<dbReference type="Proteomes" id="UP000193006">
    <property type="component" value="Chromosome"/>
</dbReference>
<dbReference type="InterPro" id="IPR023214">
    <property type="entry name" value="HAD_sf"/>
</dbReference>
<keyword evidence="1 4" id="KW-0028">Amino-acid biosynthesis</keyword>
<comment type="similarity">
    <text evidence="4">Belongs to the HAD-like hydrolase superfamily. MtnX family.</text>
</comment>
<dbReference type="PANTHER" id="PTHR28181">
    <property type="entry name" value="UPF0655 PROTEIN YCR015C"/>
    <property type="match status" value="1"/>
</dbReference>
<accession>A0A1X9M7W6</accession>
<comment type="pathway">
    <text evidence="4">Amino-acid biosynthesis; L-methionine biosynthesis via salvage pathway; L-methionine from S-methyl-5-thio-alpha-D-ribose 1-phosphate: step 4/6.</text>
</comment>
<dbReference type="KEGG" id="bkw:BkAM31D_06400"/>
<dbReference type="STRING" id="199441.BkAM31D_06400"/>
<evidence type="ECO:0000313" key="7">
    <source>
        <dbReference type="Proteomes" id="UP000193006"/>
    </source>
</evidence>
<evidence type="ECO:0000256" key="5">
    <source>
        <dbReference type="NCBIfam" id="TIGR03333"/>
    </source>
</evidence>
<dbReference type="NCBIfam" id="NF007103">
    <property type="entry name" value="PRK09552.1"/>
    <property type="match status" value="1"/>
</dbReference>
<evidence type="ECO:0000256" key="4">
    <source>
        <dbReference type="HAMAP-Rule" id="MF_01680"/>
    </source>
</evidence>
<gene>
    <name evidence="4 6" type="primary">mtnX</name>
    <name evidence="6" type="ORF">BkAM31D_06400</name>
</gene>
<name>A0A1X9M7W6_9BACI</name>
<dbReference type="NCBIfam" id="TIGR03333">
    <property type="entry name" value="salvage_mtnX"/>
    <property type="match status" value="1"/>
</dbReference>
<dbReference type="GO" id="GO:0043716">
    <property type="term" value="F:2-hydroxy-3-keto-5-methylthiopentenyl-1-phosphate phosphatase activity"/>
    <property type="evidence" value="ECO:0007669"/>
    <property type="project" value="UniProtKB-UniRule"/>
</dbReference>
<evidence type="ECO:0000256" key="2">
    <source>
        <dbReference type="ARBA" id="ARBA00022801"/>
    </source>
</evidence>
<keyword evidence="2 4" id="KW-0378">Hydrolase</keyword>
<dbReference type="RefSeq" id="WP_066154097.1">
    <property type="nucleotide sequence ID" value="NZ_CP020814.1"/>
</dbReference>
<dbReference type="InterPro" id="IPR017718">
    <property type="entry name" value="HAD-SF_hydro_IB_MtnX"/>
</dbReference>
<protein>
    <recommendedName>
        <fullName evidence="4 5">2-hydroxy-3-keto-5-methylthiopentenyl-1-phosphate phosphatase</fullName>
        <shortName evidence="4">HK-MTPenyl-1-P phosphatase</shortName>
        <ecNumber evidence="4 5">3.1.3.87</ecNumber>
    </recommendedName>
</protein>
<dbReference type="EMBL" id="CP020814">
    <property type="protein sequence ID" value="ARK29518.1"/>
    <property type="molecule type" value="Genomic_DNA"/>
</dbReference>
<evidence type="ECO:0000313" key="6">
    <source>
        <dbReference type="EMBL" id="ARK29518.1"/>
    </source>
</evidence>
<dbReference type="EC" id="3.1.3.87" evidence="4 5"/>
<dbReference type="Gene3D" id="3.90.1470.20">
    <property type="match status" value="1"/>
</dbReference>
<dbReference type="AlphaFoldDB" id="A0A1X9M7W6"/>
<evidence type="ECO:0000256" key="3">
    <source>
        <dbReference type="ARBA" id="ARBA00023167"/>
    </source>
</evidence>
<dbReference type="GO" id="GO:0019509">
    <property type="term" value="P:L-methionine salvage from methylthioadenosine"/>
    <property type="evidence" value="ECO:0007669"/>
    <property type="project" value="UniProtKB-UniRule"/>
</dbReference>
<dbReference type="InterPro" id="IPR050849">
    <property type="entry name" value="HAD-like_hydrolase_phosphatase"/>
</dbReference>
<keyword evidence="3 4" id="KW-0486">Methionine biosynthesis</keyword>
<dbReference type="NCBIfam" id="TIGR01488">
    <property type="entry name" value="HAD-SF-IB"/>
    <property type="match status" value="1"/>
</dbReference>
<dbReference type="Pfam" id="PF12710">
    <property type="entry name" value="HAD"/>
    <property type="match status" value="1"/>
</dbReference>
<dbReference type="InterPro" id="IPR006384">
    <property type="entry name" value="HAD_hydro_PyrdxlP_Pase-like"/>
</dbReference>
<keyword evidence="7" id="KW-1185">Reference proteome</keyword>
<comment type="function">
    <text evidence="4">Dephosphorylates 2-hydroxy-3-keto-5-methylthiopentenyl-1-phosphate (HK-MTPenyl-1-P) yielding 1,2-dihydroxy-3-keto-5-methylthiopentene (DHK-MTPene).</text>
</comment>
<dbReference type="HAMAP" id="MF_01680">
    <property type="entry name" value="Salvage_MtnX"/>
    <property type="match status" value="1"/>
</dbReference>
<evidence type="ECO:0000256" key="1">
    <source>
        <dbReference type="ARBA" id="ARBA00022605"/>
    </source>
</evidence>
<dbReference type="SUPFAM" id="SSF56784">
    <property type="entry name" value="HAD-like"/>
    <property type="match status" value="1"/>
</dbReference>
<dbReference type="NCBIfam" id="TIGR01489">
    <property type="entry name" value="DKMTPPase-SF"/>
    <property type="match status" value="1"/>
</dbReference>
<proteinExistence type="inferred from homology"/>
<organism evidence="6 7">
    <name type="scientific">Halalkalibacter krulwichiae</name>
    <dbReference type="NCBI Taxonomy" id="199441"/>
    <lineage>
        <taxon>Bacteria</taxon>
        <taxon>Bacillati</taxon>
        <taxon>Bacillota</taxon>
        <taxon>Bacilli</taxon>
        <taxon>Bacillales</taxon>
        <taxon>Bacillaceae</taxon>
        <taxon>Halalkalibacter</taxon>
    </lineage>
</organism>